<evidence type="ECO:0008006" key="3">
    <source>
        <dbReference type="Google" id="ProtNLM"/>
    </source>
</evidence>
<sequence length="105" mass="12749">MPYFKMPAYFKKPDYRDWPEEQQLRWCDNQIQLINAALEAEDYLTALHFCDVALERIAHWPRYSFYIKLLYIYKSRACRGLGRDAEAAVWYKNAKIEYNRENRGE</sequence>
<gene>
    <name evidence="1" type="ORF">BM221_010143</name>
</gene>
<name>A0A2N6N9M4_BEABA</name>
<proteinExistence type="predicted"/>
<comment type="caution">
    <text evidence="1">The sequence shown here is derived from an EMBL/GenBank/DDBJ whole genome shotgun (WGS) entry which is preliminary data.</text>
</comment>
<evidence type="ECO:0000313" key="2">
    <source>
        <dbReference type="Proteomes" id="UP000235728"/>
    </source>
</evidence>
<dbReference type="Proteomes" id="UP000235728">
    <property type="component" value="Unassembled WGS sequence"/>
</dbReference>
<dbReference type="EMBL" id="MRVG01000015">
    <property type="protein sequence ID" value="PMB63980.1"/>
    <property type="molecule type" value="Genomic_DNA"/>
</dbReference>
<accession>A0A2N6N9M4</accession>
<dbReference type="AlphaFoldDB" id="A0A2N6N9M4"/>
<reference evidence="1 2" key="1">
    <citation type="journal article" date="2016" name="Appl. Microbiol. Biotechnol.">
        <title>Characterization of T-DNA insertion mutants with decreased virulence in the entomopathogenic fungus Beauveria bassiana JEF-007.</title>
        <authorList>
            <person name="Kim S."/>
            <person name="Lee S.J."/>
            <person name="Nai Y.S."/>
            <person name="Yu J.S."/>
            <person name="Lee M.R."/>
            <person name="Yang Y.T."/>
            <person name="Kim J.S."/>
        </authorList>
    </citation>
    <scope>NUCLEOTIDE SEQUENCE [LARGE SCALE GENOMIC DNA]</scope>
    <source>
        <strain evidence="1 2">JEF-007</strain>
    </source>
</reference>
<organism evidence="1 2">
    <name type="scientific">Beauveria bassiana</name>
    <name type="common">White muscardine disease fungus</name>
    <name type="synonym">Tritirachium shiotae</name>
    <dbReference type="NCBI Taxonomy" id="176275"/>
    <lineage>
        <taxon>Eukaryota</taxon>
        <taxon>Fungi</taxon>
        <taxon>Dikarya</taxon>
        <taxon>Ascomycota</taxon>
        <taxon>Pezizomycotina</taxon>
        <taxon>Sordariomycetes</taxon>
        <taxon>Hypocreomycetidae</taxon>
        <taxon>Hypocreales</taxon>
        <taxon>Cordycipitaceae</taxon>
        <taxon>Beauveria</taxon>
    </lineage>
</organism>
<protein>
    <recommendedName>
        <fullName evidence="3">Tetratricopeptide repeat protein</fullName>
    </recommendedName>
</protein>
<evidence type="ECO:0000313" key="1">
    <source>
        <dbReference type="EMBL" id="PMB63980.1"/>
    </source>
</evidence>